<evidence type="ECO:0000313" key="7">
    <source>
        <dbReference type="Proteomes" id="UP000649753"/>
    </source>
</evidence>
<dbReference type="GO" id="GO:0106009">
    <property type="term" value="F:(4S)-4-hydroxy-2-oxoglutarate aldolase activity"/>
    <property type="evidence" value="ECO:0007669"/>
    <property type="project" value="UniProtKB-EC"/>
</dbReference>
<keyword evidence="5" id="KW-0119">Carbohydrate metabolism</keyword>
<evidence type="ECO:0000256" key="3">
    <source>
        <dbReference type="ARBA" id="ARBA00011233"/>
    </source>
</evidence>
<dbReference type="EC" id="4.1.2.14" evidence="6"/>
<dbReference type="Pfam" id="PF01081">
    <property type="entry name" value="Aldolase"/>
    <property type="match status" value="1"/>
</dbReference>
<keyword evidence="7" id="KW-1185">Reference proteome</keyword>
<dbReference type="InterPro" id="IPR000887">
    <property type="entry name" value="Aldlse_KDPG_KHG"/>
</dbReference>
<evidence type="ECO:0000313" key="6">
    <source>
        <dbReference type="EMBL" id="MBE1489871.1"/>
    </source>
</evidence>
<evidence type="ECO:0000256" key="1">
    <source>
        <dbReference type="ARBA" id="ARBA00004761"/>
    </source>
</evidence>
<comment type="similarity">
    <text evidence="2">Belongs to the KHG/KDPG aldolase family.</text>
</comment>
<comment type="pathway">
    <text evidence="1">Carbohydrate acid metabolism.</text>
</comment>
<dbReference type="PANTHER" id="PTHR30246:SF1">
    <property type="entry name" value="2-DEHYDRO-3-DEOXY-6-PHOSPHOGALACTONATE ALDOLASE-RELATED"/>
    <property type="match status" value="1"/>
</dbReference>
<protein>
    <submittedName>
        <fullName evidence="6">2-dehydro-3-deoxyphosphogluconate aldolase/(4S)-4-hydroxy-2-oxoglutarate aldolase</fullName>
        <ecNumber evidence="6">4.1.2.14</ecNumber>
        <ecNumber evidence="6">4.1.3.42</ecNumber>
    </submittedName>
</protein>
<accession>A0A927R9J8</accession>
<dbReference type="CDD" id="cd00452">
    <property type="entry name" value="KDPG_aldolase"/>
    <property type="match status" value="1"/>
</dbReference>
<dbReference type="AlphaFoldDB" id="A0A927R9J8"/>
<dbReference type="EC" id="4.1.3.42" evidence="6"/>
<dbReference type="Proteomes" id="UP000649753">
    <property type="component" value="Unassembled WGS sequence"/>
</dbReference>
<evidence type="ECO:0000256" key="4">
    <source>
        <dbReference type="ARBA" id="ARBA00023239"/>
    </source>
</evidence>
<dbReference type="PANTHER" id="PTHR30246">
    <property type="entry name" value="2-KETO-3-DEOXY-6-PHOSPHOGLUCONATE ALDOLASE"/>
    <property type="match status" value="1"/>
</dbReference>
<dbReference type="InterPro" id="IPR013785">
    <property type="entry name" value="Aldolase_TIM"/>
</dbReference>
<sequence length="209" mass="21464">MNGATVDSHSTTFFNNLFVDQPVMAILRGLPPAQTVALCQRAWDTGIDVVEVPVQSADALPSLHAAIAAGRERARPVGAGTVVTPEQARAVYEAGAVFTVAPGYAPDVAAECAALGLAHLPGVATSSEIGQALRTGHTWLKAFPASELGTGWIRAQLAPFPTVRFVATGGIDADNAADFLAAGCRVVAVGSALQDPRQLDLLAGLTAAR</sequence>
<reference evidence="6" key="1">
    <citation type="submission" date="2020-10" db="EMBL/GenBank/DDBJ databases">
        <title>Sequencing the genomes of 1000 actinobacteria strains.</title>
        <authorList>
            <person name="Klenk H.-P."/>
        </authorList>
    </citation>
    <scope>NUCLEOTIDE SEQUENCE</scope>
    <source>
        <strain evidence="6">DSM 46832</strain>
    </source>
</reference>
<name>A0A927R9J8_9ACTN</name>
<dbReference type="Gene3D" id="3.20.20.70">
    <property type="entry name" value="Aldolase class I"/>
    <property type="match status" value="1"/>
</dbReference>
<proteinExistence type="inferred from homology"/>
<dbReference type="GO" id="GO:0008675">
    <property type="term" value="F:2-dehydro-3-deoxy-phosphogluconate aldolase activity"/>
    <property type="evidence" value="ECO:0007669"/>
    <property type="project" value="UniProtKB-EC"/>
</dbReference>
<gene>
    <name evidence="6" type="ORF">H4W31_005509</name>
</gene>
<evidence type="ECO:0000256" key="5">
    <source>
        <dbReference type="ARBA" id="ARBA00023277"/>
    </source>
</evidence>
<evidence type="ECO:0000256" key="2">
    <source>
        <dbReference type="ARBA" id="ARBA00006906"/>
    </source>
</evidence>
<dbReference type="RefSeq" id="WP_192769257.1">
    <property type="nucleotide sequence ID" value="NZ_JADBEB010000001.1"/>
</dbReference>
<comment type="caution">
    <text evidence="6">The sequence shown here is derived from an EMBL/GenBank/DDBJ whole genome shotgun (WGS) entry which is preliminary data.</text>
</comment>
<dbReference type="SUPFAM" id="SSF51569">
    <property type="entry name" value="Aldolase"/>
    <property type="match status" value="1"/>
</dbReference>
<comment type="subunit">
    <text evidence="3">Homotrimer.</text>
</comment>
<organism evidence="6 7">
    <name type="scientific">Plantactinospora soyae</name>
    <dbReference type="NCBI Taxonomy" id="1544732"/>
    <lineage>
        <taxon>Bacteria</taxon>
        <taxon>Bacillati</taxon>
        <taxon>Actinomycetota</taxon>
        <taxon>Actinomycetes</taxon>
        <taxon>Micromonosporales</taxon>
        <taxon>Micromonosporaceae</taxon>
        <taxon>Plantactinospora</taxon>
    </lineage>
</organism>
<dbReference type="EMBL" id="JADBEB010000001">
    <property type="protein sequence ID" value="MBE1489871.1"/>
    <property type="molecule type" value="Genomic_DNA"/>
</dbReference>
<keyword evidence="4 6" id="KW-0456">Lyase</keyword>